<sequence length="177" mass="19156">MGKGHIGALRVIALALLLALASPVAAETEVDAYGLGSHPPKPEHWAKIDDDLSIRARVVHDASGALADVVPRREVLRLELAFFAREGAADRDVSLHCKVHFVDATAESSDFVKDVPCYKGRLLDAEGTFQPLDLDLRFRPVASDPAGTSAVMVRVNDSVVKDGVTLWATYDWQGGKR</sequence>
<name>A0AA37X3Z4_9RHOB</name>
<accession>A0AA37X3Z4</accession>
<evidence type="ECO:0000313" key="2">
    <source>
        <dbReference type="EMBL" id="GLS87186.1"/>
    </source>
</evidence>
<proteinExistence type="predicted"/>
<reference evidence="2 3" key="1">
    <citation type="journal article" date="2014" name="Int. J. Syst. Evol. Microbiol.">
        <title>Complete genome sequence of Corynebacterium casei LMG S-19264T (=DSM 44701T), isolated from a smear-ripened cheese.</title>
        <authorList>
            <consortium name="US DOE Joint Genome Institute (JGI-PGF)"/>
            <person name="Walter F."/>
            <person name="Albersmeier A."/>
            <person name="Kalinowski J."/>
            <person name="Ruckert C."/>
        </authorList>
    </citation>
    <scope>NUCLEOTIDE SEQUENCE [LARGE SCALE GENOMIC DNA]</scope>
    <source>
        <strain evidence="2 3">NBRC 111766</strain>
    </source>
</reference>
<organism evidence="2 3">
    <name type="scientific">Cypionkella aquatica</name>
    <dbReference type="NCBI Taxonomy" id="1756042"/>
    <lineage>
        <taxon>Bacteria</taxon>
        <taxon>Pseudomonadati</taxon>
        <taxon>Pseudomonadota</taxon>
        <taxon>Alphaproteobacteria</taxon>
        <taxon>Rhodobacterales</taxon>
        <taxon>Paracoccaceae</taxon>
        <taxon>Cypionkella</taxon>
    </lineage>
</organism>
<comment type="caution">
    <text evidence="2">The sequence shown here is derived from an EMBL/GenBank/DDBJ whole genome shotgun (WGS) entry which is preliminary data.</text>
</comment>
<gene>
    <name evidence="2" type="ORF">GCM10010873_21600</name>
</gene>
<evidence type="ECO:0000313" key="3">
    <source>
        <dbReference type="Proteomes" id="UP001157355"/>
    </source>
</evidence>
<keyword evidence="3" id="KW-1185">Reference proteome</keyword>
<feature type="signal peptide" evidence="1">
    <location>
        <begin position="1"/>
        <end position="26"/>
    </location>
</feature>
<dbReference type="EMBL" id="BSPP01000007">
    <property type="protein sequence ID" value="GLS87186.1"/>
    <property type="molecule type" value="Genomic_DNA"/>
</dbReference>
<protein>
    <submittedName>
        <fullName evidence="2">Uncharacterized protein</fullName>
    </submittedName>
</protein>
<evidence type="ECO:0000256" key="1">
    <source>
        <dbReference type="SAM" id="SignalP"/>
    </source>
</evidence>
<feature type="chain" id="PRO_5041326561" evidence="1">
    <location>
        <begin position="27"/>
        <end position="177"/>
    </location>
</feature>
<dbReference type="Proteomes" id="UP001157355">
    <property type="component" value="Unassembled WGS sequence"/>
</dbReference>
<dbReference type="AlphaFoldDB" id="A0AA37X3Z4"/>
<keyword evidence="1" id="KW-0732">Signal</keyword>